<evidence type="ECO:0000256" key="1">
    <source>
        <dbReference type="ARBA" id="ARBA00004651"/>
    </source>
</evidence>
<feature type="domain" description="Type II secretion system protein GspF" evidence="7">
    <location>
        <begin position="150"/>
        <end position="275"/>
    </location>
</feature>
<dbReference type="Proteomes" id="UP001595621">
    <property type="component" value="Unassembled WGS sequence"/>
</dbReference>
<feature type="transmembrane region" description="Helical" evidence="6">
    <location>
        <begin position="45"/>
        <end position="65"/>
    </location>
</feature>
<accession>A0ABV7GA18</accession>
<dbReference type="Gene3D" id="1.20.81.30">
    <property type="entry name" value="Type II secretion system (T2SS), domain F"/>
    <property type="match status" value="1"/>
</dbReference>
<reference evidence="9" key="1">
    <citation type="journal article" date="2019" name="Int. J. Syst. Evol. Microbiol.">
        <title>The Global Catalogue of Microorganisms (GCM) 10K type strain sequencing project: providing services to taxonomists for standard genome sequencing and annotation.</title>
        <authorList>
            <consortium name="The Broad Institute Genomics Platform"/>
            <consortium name="The Broad Institute Genome Sequencing Center for Infectious Disease"/>
            <person name="Wu L."/>
            <person name="Ma J."/>
        </authorList>
    </citation>
    <scope>NUCLEOTIDE SEQUENCE [LARGE SCALE GENOMIC DNA]</scope>
    <source>
        <strain evidence="9">KCTC 52277</strain>
    </source>
</reference>
<evidence type="ECO:0000313" key="8">
    <source>
        <dbReference type="EMBL" id="MFC3137228.1"/>
    </source>
</evidence>
<comment type="subcellular location">
    <subcellularLocation>
        <location evidence="1">Cell membrane</location>
        <topology evidence="1">Multi-pass membrane protein</topology>
    </subcellularLocation>
</comment>
<organism evidence="8 9">
    <name type="scientific">Shewanella submarina</name>
    <dbReference type="NCBI Taxonomy" id="2016376"/>
    <lineage>
        <taxon>Bacteria</taxon>
        <taxon>Pseudomonadati</taxon>
        <taxon>Pseudomonadota</taxon>
        <taxon>Gammaproteobacteria</taxon>
        <taxon>Alteromonadales</taxon>
        <taxon>Shewanellaceae</taxon>
        <taxon>Shewanella</taxon>
    </lineage>
</organism>
<dbReference type="Pfam" id="PF00482">
    <property type="entry name" value="T2SSF"/>
    <property type="match status" value="1"/>
</dbReference>
<name>A0ABV7GA18_9GAMM</name>
<feature type="transmembrane region" description="Helical" evidence="6">
    <location>
        <begin position="86"/>
        <end position="108"/>
    </location>
</feature>
<keyword evidence="9" id="KW-1185">Reference proteome</keyword>
<feature type="transmembrane region" description="Helical" evidence="6">
    <location>
        <begin position="263"/>
        <end position="287"/>
    </location>
</feature>
<keyword evidence="3 6" id="KW-0812">Transmembrane</keyword>
<dbReference type="InterPro" id="IPR018076">
    <property type="entry name" value="T2SS_GspF_dom"/>
</dbReference>
<sequence>MTLIISIAIGLAIFISIMALAKIRSYVKNTDRQYMDPLPRLLKLVWPFVTFLAYYFGELLSVEHIEKSKIKLRRAGLTYLVTPQQFFALKLISAASFGLASWLCFAMLDKPAGIVPLAFALFGFIFPEVNLNDRQKNIEKQIVKMLPVYLDFITMAVEAGMNLNSALMQAVEKGPPGPLNIEFQKVLRDIKAGVGKIDALRNMSERLNIKEIKSLVTSLSHAEKSGSSVGETLRIQSEQRRTERFQRAEKLAMQAPVKLVGPLVMFIFPTTFIVLFFPIATQIYALFSQG</sequence>
<dbReference type="PANTHER" id="PTHR35007:SF2">
    <property type="entry name" value="PILUS ASSEMBLE PROTEIN"/>
    <property type="match status" value="1"/>
</dbReference>
<feature type="transmembrane region" description="Helical" evidence="6">
    <location>
        <begin position="114"/>
        <end position="131"/>
    </location>
</feature>
<keyword evidence="5 6" id="KW-0472">Membrane</keyword>
<evidence type="ECO:0000256" key="6">
    <source>
        <dbReference type="SAM" id="Phobius"/>
    </source>
</evidence>
<dbReference type="PANTHER" id="PTHR35007">
    <property type="entry name" value="INTEGRAL MEMBRANE PROTEIN-RELATED"/>
    <property type="match status" value="1"/>
</dbReference>
<dbReference type="RefSeq" id="WP_248935452.1">
    <property type="nucleotide sequence ID" value="NZ_JAKILF010000002.1"/>
</dbReference>
<evidence type="ECO:0000313" key="9">
    <source>
        <dbReference type="Proteomes" id="UP001595621"/>
    </source>
</evidence>
<evidence type="ECO:0000256" key="2">
    <source>
        <dbReference type="ARBA" id="ARBA00022475"/>
    </source>
</evidence>
<dbReference type="InterPro" id="IPR042094">
    <property type="entry name" value="T2SS_GspF_sf"/>
</dbReference>
<keyword evidence="4 6" id="KW-1133">Transmembrane helix</keyword>
<proteinExistence type="predicted"/>
<evidence type="ECO:0000256" key="5">
    <source>
        <dbReference type="ARBA" id="ARBA00023136"/>
    </source>
</evidence>
<comment type="caution">
    <text evidence="8">The sequence shown here is derived from an EMBL/GenBank/DDBJ whole genome shotgun (WGS) entry which is preliminary data.</text>
</comment>
<keyword evidence="2" id="KW-1003">Cell membrane</keyword>
<evidence type="ECO:0000256" key="4">
    <source>
        <dbReference type="ARBA" id="ARBA00022989"/>
    </source>
</evidence>
<dbReference type="EMBL" id="JBHRTD010000006">
    <property type="protein sequence ID" value="MFC3137228.1"/>
    <property type="molecule type" value="Genomic_DNA"/>
</dbReference>
<gene>
    <name evidence="8" type="ORF">ACFOE0_03395</name>
</gene>
<protein>
    <submittedName>
        <fullName evidence="8">Type II secretion system F family protein</fullName>
    </submittedName>
</protein>
<evidence type="ECO:0000256" key="3">
    <source>
        <dbReference type="ARBA" id="ARBA00022692"/>
    </source>
</evidence>
<evidence type="ECO:0000259" key="7">
    <source>
        <dbReference type="Pfam" id="PF00482"/>
    </source>
</evidence>